<dbReference type="EMBL" id="JAKJXP020000011">
    <property type="protein sequence ID" value="KAK7755752.1"/>
    <property type="molecule type" value="Genomic_DNA"/>
</dbReference>
<proteinExistence type="predicted"/>
<dbReference type="AlphaFoldDB" id="A0AAN9UZ28"/>
<name>A0AAN9UZ28_9PEZI</name>
<accession>A0AAN9UZ28</accession>
<dbReference type="Proteomes" id="UP001320420">
    <property type="component" value="Unassembled WGS sequence"/>
</dbReference>
<sequence>MKPVAPVMRTSKDGMMAVTNVVYVLSHHYLHFFTLGGAWTQPTAYWKLGAALEARKFRVHVPGLATDNGSRPHNSTFDTDVQAVRQVVKSPAGGDGGIVSTSAIAGLARRDRQLRNLRGGTIRKVVQGVNLPGRGGPVTFKEDGTWFHSHSNQARLLYHNLEPEEKK</sequence>
<evidence type="ECO:0000313" key="2">
    <source>
        <dbReference type="Proteomes" id="UP001320420"/>
    </source>
</evidence>
<protein>
    <submittedName>
        <fullName evidence="1">Uncharacterized protein</fullName>
    </submittedName>
</protein>
<comment type="caution">
    <text evidence="1">The sequence shown here is derived from an EMBL/GenBank/DDBJ whole genome shotgun (WGS) entry which is preliminary data.</text>
</comment>
<evidence type="ECO:0000313" key="1">
    <source>
        <dbReference type="EMBL" id="KAK7755752.1"/>
    </source>
</evidence>
<keyword evidence="2" id="KW-1185">Reference proteome</keyword>
<gene>
    <name evidence="1" type="ORF">SLS62_002365</name>
</gene>
<organism evidence="1 2">
    <name type="scientific">Diatrype stigma</name>
    <dbReference type="NCBI Taxonomy" id="117547"/>
    <lineage>
        <taxon>Eukaryota</taxon>
        <taxon>Fungi</taxon>
        <taxon>Dikarya</taxon>
        <taxon>Ascomycota</taxon>
        <taxon>Pezizomycotina</taxon>
        <taxon>Sordariomycetes</taxon>
        <taxon>Xylariomycetidae</taxon>
        <taxon>Xylariales</taxon>
        <taxon>Diatrypaceae</taxon>
        <taxon>Diatrype</taxon>
    </lineage>
</organism>
<reference evidence="1 2" key="1">
    <citation type="submission" date="2024-02" db="EMBL/GenBank/DDBJ databases">
        <title>De novo assembly and annotation of 12 fungi associated with fruit tree decline syndrome in Ontario, Canada.</title>
        <authorList>
            <person name="Sulman M."/>
            <person name="Ellouze W."/>
            <person name="Ilyukhin E."/>
        </authorList>
    </citation>
    <scope>NUCLEOTIDE SEQUENCE [LARGE SCALE GENOMIC DNA]</scope>
    <source>
        <strain evidence="1 2">M11/M66-122</strain>
    </source>
</reference>